<dbReference type="RefSeq" id="WP_096278663.1">
    <property type="nucleotide sequence ID" value="NZ_CBCSBM010000013.1"/>
</dbReference>
<evidence type="ECO:0000313" key="2">
    <source>
        <dbReference type="EMBL" id="MBE0399401.1"/>
    </source>
</evidence>
<reference evidence="2 3" key="1">
    <citation type="submission" date="2020-07" db="EMBL/GenBank/DDBJ databases">
        <title>Halophilic bacteria isolated from french cheeses.</title>
        <authorList>
            <person name="Kothe C.I."/>
            <person name="Farah-Kraiem B."/>
            <person name="Renault P."/>
            <person name="Dridi B."/>
        </authorList>
    </citation>
    <scope>NUCLEOTIDE SEQUENCE [LARGE SCALE GENOMIC DNA]</scope>
    <source>
        <strain evidence="2 3">FME1</strain>
    </source>
</reference>
<dbReference type="EMBL" id="RRZD01000003">
    <property type="protein sequence ID" value="MBE0399401.1"/>
    <property type="molecule type" value="Genomic_DNA"/>
</dbReference>
<keyword evidence="1" id="KW-0472">Membrane</keyword>
<feature type="transmembrane region" description="Helical" evidence="1">
    <location>
        <begin position="98"/>
        <end position="120"/>
    </location>
</feature>
<evidence type="ECO:0000256" key="1">
    <source>
        <dbReference type="SAM" id="Phobius"/>
    </source>
</evidence>
<name>A0ABR9EZ11_9GAMM</name>
<keyword evidence="1" id="KW-0812">Transmembrane</keyword>
<evidence type="ECO:0000313" key="3">
    <source>
        <dbReference type="Proteomes" id="UP001645039"/>
    </source>
</evidence>
<feature type="transmembrane region" description="Helical" evidence="1">
    <location>
        <begin position="32"/>
        <end position="54"/>
    </location>
</feature>
<feature type="transmembrane region" description="Helical" evidence="1">
    <location>
        <begin position="60"/>
        <end position="78"/>
    </location>
</feature>
<comment type="caution">
    <text evidence="2">The sequence shown here is derived from an EMBL/GenBank/DDBJ whole genome shotgun (WGS) entry which is preliminary data.</text>
</comment>
<proteinExistence type="predicted"/>
<keyword evidence="3" id="KW-1185">Reference proteome</keyword>
<feature type="transmembrane region" description="Helical" evidence="1">
    <location>
        <begin position="132"/>
        <end position="150"/>
    </location>
</feature>
<accession>A0ABR9EZ11</accession>
<sequence length="226" mass="23903">MIASIDVVEVALALCLTGTALVCLFDRHLLRACRFFVAFAIAMALAWWQLGAIWLASAELLLGAVLTGLCCFYALGHVGSSGSSVLAHDHFSEPWTRIAMRVVLALVWFVMVAVAIGYVLTDMQHSPAEHPLLLAGVVIAASAMASFALHRHLLRRLLAFNLLGSGVFMLLAGVAGTTPTAQVLISVGLLVAALGSMLGVLLIRQLLHLQGVNALDHDSGPKESAT</sequence>
<dbReference type="Proteomes" id="UP001645039">
    <property type="component" value="Unassembled WGS sequence"/>
</dbReference>
<protein>
    <submittedName>
        <fullName evidence="2">Uncharacterized protein</fullName>
    </submittedName>
</protein>
<feature type="transmembrane region" description="Helical" evidence="1">
    <location>
        <begin position="6"/>
        <end position="25"/>
    </location>
</feature>
<keyword evidence="1" id="KW-1133">Transmembrane helix</keyword>
<feature type="transmembrane region" description="Helical" evidence="1">
    <location>
        <begin position="157"/>
        <end position="177"/>
    </location>
</feature>
<feature type="transmembrane region" description="Helical" evidence="1">
    <location>
        <begin position="183"/>
        <end position="203"/>
    </location>
</feature>
<gene>
    <name evidence="2" type="ORF">EI168_04660</name>
</gene>
<organism evidence="2 3">
    <name type="scientific">Halomonas casei</name>
    <dbReference type="NCBI Taxonomy" id="2742613"/>
    <lineage>
        <taxon>Bacteria</taxon>
        <taxon>Pseudomonadati</taxon>
        <taxon>Pseudomonadota</taxon>
        <taxon>Gammaproteobacteria</taxon>
        <taxon>Oceanospirillales</taxon>
        <taxon>Halomonadaceae</taxon>
        <taxon>Halomonas</taxon>
    </lineage>
</organism>